<feature type="non-terminal residue" evidence="1">
    <location>
        <position position="56"/>
    </location>
</feature>
<sequence length="56" mass="6526">TWLFTFNATNSGSDYNKMSIFTDDPLTMSYVNITEERYNNTLVANITLNKELDREL</sequence>
<protein>
    <submittedName>
        <fullName evidence="1">Uncharacterized protein</fullName>
    </submittedName>
</protein>
<dbReference type="Proteomes" id="UP001634394">
    <property type="component" value="Unassembled WGS sequence"/>
</dbReference>
<evidence type="ECO:0000313" key="1">
    <source>
        <dbReference type="EMBL" id="KAL3877422.1"/>
    </source>
</evidence>
<gene>
    <name evidence="1" type="ORF">ACJMK2_035128</name>
</gene>
<reference evidence="1 2" key="1">
    <citation type="submission" date="2024-11" db="EMBL/GenBank/DDBJ databases">
        <title>Chromosome-level genome assembly of the freshwater bivalve Anodonta woodiana.</title>
        <authorList>
            <person name="Chen X."/>
        </authorList>
    </citation>
    <scope>NUCLEOTIDE SEQUENCE [LARGE SCALE GENOMIC DNA]</scope>
    <source>
        <strain evidence="1">MN2024</strain>
        <tissue evidence="1">Gills</tissue>
    </source>
</reference>
<keyword evidence="2" id="KW-1185">Reference proteome</keyword>
<comment type="caution">
    <text evidence="1">The sequence shown here is derived from an EMBL/GenBank/DDBJ whole genome shotgun (WGS) entry which is preliminary data.</text>
</comment>
<dbReference type="EMBL" id="JBJQND010000005">
    <property type="protein sequence ID" value="KAL3877422.1"/>
    <property type="molecule type" value="Genomic_DNA"/>
</dbReference>
<proteinExistence type="predicted"/>
<organism evidence="1 2">
    <name type="scientific">Sinanodonta woodiana</name>
    <name type="common">Chinese pond mussel</name>
    <name type="synonym">Anodonta woodiana</name>
    <dbReference type="NCBI Taxonomy" id="1069815"/>
    <lineage>
        <taxon>Eukaryota</taxon>
        <taxon>Metazoa</taxon>
        <taxon>Spiralia</taxon>
        <taxon>Lophotrochozoa</taxon>
        <taxon>Mollusca</taxon>
        <taxon>Bivalvia</taxon>
        <taxon>Autobranchia</taxon>
        <taxon>Heteroconchia</taxon>
        <taxon>Palaeoheterodonta</taxon>
        <taxon>Unionida</taxon>
        <taxon>Unionoidea</taxon>
        <taxon>Unionidae</taxon>
        <taxon>Unioninae</taxon>
        <taxon>Sinanodonta</taxon>
    </lineage>
</organism>
<accession>A0ABD3WUE2</accession>
<evidence type="ECO:0000313" key="2">
    <source>
        <dbReference type="Proteomes" id="UP001634394"/>
    </source>
</evidence>
<name>A0ABD3WUE2_SINWO</name>
<dbReference type="AlphaFoldDB" id="A0ABD3WUE2"/>
<feature type="non-terminal residue" evidence="1">
    <location>
        <position position="1"/>
    </location>
</feature>